<keyword evidence="1" id="KW-1133">Transmembrane helix</keyword>
<keyword evidence="3" id="KW-1185">Reference proteome</keyword>
<reference evidence="3" key="1">
    <citation type="journal article" date="2019" name="Int. J. Syst. Evol. Microbiol.">
        <title>The Global Catalogue of Microorganisms (GCM) 10K type strain sequencing project: providing services to taxonomists for standard genome sequencing and annotation.</title>
        <authorList>
            <consortium name="The Broad Institute Genomics Platform"/>
            <consortium name="The Broad Institute Genome Sequencing Center for Infectious Disease"/>
            <person name="Wu L."/>
            <person name="Ma J."/>
        </authorList>
    </citation>
    <scope>NUCLEOTIDE SEQUENCE [LARGE SCALE GENOMIC DNA]</scope>
    <source>
        <strain evidence="3">TISTR 2241</strain>
    </source>
</reference>
<feature type="transmembrane region" description="Helical" evidence="1">
    <location>
        <begin position="6"/>
        <end position="24"/>
    </location>
</feature>
<protein>
    <recommendedName>
        <fullName evidence="4">Type 4a pilus biogenesis protein PilO</fullName>
    </recommendedName>
</protein>
<keyword evidence="1" id="KW-0812">Transmembrane</keyword>
<dbReference type="InterPro" id="IPR014717">
    <property type="entry name" value="Transl_elong_EF1B/ribsomal_bS6"/>
</dbReference>
<dbReference type="Gene3D" id="3.30.70.60">
    <property type="match status" value="1"/>
</dbReference>
<gene>
    <name evidence="2" type="ORF">ACFSTF_12675</name>
</gene>
<dbReference type="EMBL" id="JBHUMR010000014">
    <property type="protein sequence ID" value="MFD2618163.1"/>
    <property type="molecule type" value="Genomic_DNA"/>
</dbReference>
<accession>A0ABW5PTG7</accession>
<evidence type="ECO:0000313" key="2">
    <source>
        <dbReference type="EMBL" id="MFD2618163.1"/>
    </source>
</evidence>
<evidence type="ECO:0000313" key="3">
    <source>
        <dbReference type="Proteomes" id="UP001597458"/>
    </source>
</evidence>
<evidence type="ECO:0000256" key="1">
    <source>
        <dbReference type="SAM" id="Phobius"/>
    </source>
</evidence>
<evidence type="ECO:0008006" key="4">
    <source>
        <dbReference type="Google" id="ProtNLM"/>
    </source>
</evidence>
<sequence>MRQTIMVTIAAICIVIFGFVLFYFKYLIPMQDDLAYTKSTLNHYHELSKEKPSKQKNHLSSNKALPSSPDVETFFVDVHRIASANQIGILSIIKNDQESSSSIPSHVTQDTYTLTIQAKNKQNIKDFIHDLENLKREFSINKLEISGWSSGNVQAICHLSLYSFKK</sequence>
<comment type="caution">
    <text evidence="2">The sequence shown here is derived from an EMBL/GenBank/DDBJ whole genome shotgun (WGS) entry which is preliminary data.</text>
</comment>
<keyword evidence="1" id="KW-0472">Membrane</keyword>
<name>A0ABW5PTG7_9BACI</name>
<dbReference type="Proteomes" id="UP001597458">
    <property type="component" value="Unassembled WGS sequence"/>
</dbReference>
<proteinExistence type="predicted"/>
<dbReference type="RefSeq" id="WP_141190056.1">
    <property type="nucleotide sequence ID" value="NZ_JBHUMR010000014.1"/>
</dbReference>
<organism evidence="2 3">
    <name type="scientific">Terrilactibacillus laevilacticus</name>
    <dbReference type="NCBI Taxonomy" id="1380157"/>
    <lineage>
        <taxon>Bacteria</taxon>
        <taxon>Bacillati</taxon>
        <taxon>Bacillota</taxon>
        <taxon>Bacilli</taxon>
        <taxon>Bacillales</taxon>
        <taxon>Bacillaceae</taxon>
        <taxon>Terrilactibacillus</taxon>
    </lineage>
</organism>